<organism evidence="2">
    <name type="scientific">Albugo laibachii Nc14</name>
    <dbReference type="NCBI Taxonomy" id="890382"/>
    <lineage>
        <taxon>Eukaryota</taxon>
        <taxon>Sar</taxon>
        <taxon>Stramenopiles</taxon>
        <taxon>Oomycota</taxon>
        <taxon>Peronosporomycetes</taxon>
        <taxon>Albuginales</taxon>
        <taxon>Albuginaceae</taxon>
        <taxon>Albugo</taxon>
    </lineage>
</organism>
<reference evidence="2" key="1">
    <citation type="journal article" date="2011" name="PLoS Biol.">
        <title>Gene gain and loss during evolution of obligate parasitism in the white rust pathogen of Arabidopsis thaliana.</title>
        <authorList>
            <person name="Kemen E."/>
            <person name="Gardiner A."/>
            <person name="Schultz-Larsen T."/>
            <person name="Kemen A.C."/>
            <person name="Balmuth A.L."/>
            <person name="Robert-Seilaniantz A."/>
            <person name="Bailey K."/>
            <person name="Holub E."/>
            <person name="Studholme D.J."/>
            <person name="Maclean D."/>
            <person name="Jones J.D."/>
        </authorList>
    </citation>
    <scope>NUCLEOTIDE SEQUENCE</scope>
</reference>
<dbReference type="EMBL" id="FR824113">
    <property type="protein sequence ID" value="CCA19337.1"/>
    <property type="molecule type" value="Genomic_DNA"/>
</dbReference>
<keyword evidence="1" id="KW-1133">Transmembrane helix</keyword>
<feature type="transmembrane region" description="Helical" evidence="1">
    <location>
        <begin position="25"/>
        <end position="41"/>
    </location>
</feature>
<proteinExistence type="predicted"/>
<evidence type="ECO:0000256" key="1">
    <source>
        <dbReference type="SAM" id="Phobius"/>
    </source>
</evidence>
<reference evidence="2" key="2">
    <citation type="submission" date="2011-02" db="EMBL/GenBank/DDBJ databases">
        <authorList>
            <person name="MacLean D."/>
        </authorList>
    </citation>
    <scope>NUCLEOTIDE SEQUENCE</scope>
</reference>
<sequence length="66" mass="7607">MISQGYRDTTPVLCGRMQSAHPRHFLVSILWDVVLFLLVIIRDPENKCAVRESNPGHLDGNEIFYH</sequence>
<protein>
    <submittedName>
        <fullName evidence="2">AlNc14C68G4779 protein</fullName>
    </submittedName>
</protein>
<dbReference type="HOGENOM" id="CLU_2836532_0_0_1"/>
<name>F0WDR0_9STRA</name>
<dbReference type="AlphaFoldDB" id="F0WDR0"/>
<keyword evidence="1" id="KW-0472">Membrane</keyword>
<keyword evidence="1" id="KW-0812">Transmembrane</keyword>
<evidence type="ECO:0000313" key="2">
    <source>
        <dbReference type="EMBL" id="CCA19337.1"/>
    </source>
</evidence>
<accession>F0WDR0</accession>
<gene>
    <name evidence="2" type="primary">AlNc14C68G4779</name>
    <name evidence="2" type="ORF">ALNC14_054800</name>
</gene>